<keyword evidence="4 5" id="KW-0732">Signal</keyword>
<evidence type="ECO:0000256" key="1">
    <source>
        <dbReference type="ARBA" id="ARBA00004613"/>
    </source>
</evidence>
<comment type="subcellular location">
    <subcellularLocation>
        <location evidence="1 5">Secreted</location>
    </subcellularLocation>
</comment>
<dbReference type="EMBL" id="ANIZ01000829">
    <property type="protein sequence ID" value="ETI52280.1"/>
    <property type="molecule type" value="Genomic_DNA"/>
</dbReference>
<dbReference type="OrthoDB" id="124001at2759"/>
<dbReference type="HOGENOM" id="CLU_689779_0_0_1"/>
<dbReference type="PROSITE" id="PS51257">
    <property type="entry name" value="PROKAR_LIPOPROTEIN"/>
    <property type="match status" value="1"/>
</dbReference>
<evidence type="ECO:0000313" key="7">
    <source>
        <dbReference type="EMBL" id="ETI52280.1"/>
    </source>
</evidence>
<dbReference type="InterPro" id="IPR031825">
    <property type="entry name" value="RXLR"/>
</dbReference>
<feature type="signal peptide" evidence="5">
    <location>
        <begin position="1"/>
        <end position="20"/>
    </location>
</feature>
<dbReference type="AlphaFoldDB" id="V9FLB3"/>
<accession>V9FLB3</accession>
<dbReference type="eggNOG" id="ENOG502SWCI">
    <property type="taxonomic scope" value="Eukaryota"/>
</dbReference>
<evidence type="ECO:0000256" key="3">
    <source>
        <dbReference type="ARBA" id="ARBA00022525"/>
    </source>
</evidence>
<organism evidence="7 8">
    <name type="scientific">Phytophthora nicotianae P1569</name>
    <dbReference type="NCBI Taxonomy" id="1317065"/>
    <lineage>
        <taxon>Eukaryota</taxon>
        <taxon>Sar</taxon>
        <taxon>Stramenopiles</taxon>
        <taxon>Oomycota</taxon>
        <taxon>Peronosporomycetes</taxon>
        <taxon>Peronosporales</taxon>
        <taxon>Peronosporaceae</taxon>
        <taxon>Phytophthora</taxon>
    </lineage>
</organism>
<feature type="chain" id="PRO_5004776394" description="RxLR effector protein" evidence="5">
    <location>
        <begin position="21"/>
        <end position="406"/>
    </location>
</feature>
<keyword evidence="3 5" id="KW-0964">Secreted</keyword>
<dbReference type="Pfam" id="PF16810">
    <property type="entry name" value="RXLR"/>
    <property type="match status" value="1"/>
</dbReference>
<feature type="region of interest" description="Disordered" evidence="6">
    <location>
        <begin position="41"/>
        <end position="77"/>
    </location>
</feature>
<reference evidence="7 8" key="1">
    <citation type="submission" date="2013-11" db="EMBL/GenBank/DDBJ databases">
        <title>The Genome Sequence of Phytophthora parasitica P1569.</title>
        <authorList>
            <consortium name="The Broad Institute Genomics Platform"/>
            <person name="Russ C."/>
            <person name="Tyler B."/>
            <person name="Panabieres F."/>
            <person name="Shan W."/>
            <person name="Tripathy S."/>
            <person name="Grunwald N."/>
            <person name="Machado M."/>
            <person name="Johnson C.S."/>
            <person name="Arredondo F."/>
            <person name="Hong C."/>
            <person name="Coffey M."/>
            <person name="Young S.K."/>
            <person name="Zeng Q."/>
            <person name="Gargeya S."/>
            <person name="Fitzgerald M."/>
            <person name="Abouelleil A."/>
            <person name="Alvarado L."/>
            <person name="Chapman S.B."/>
            <person name="Gainer-Dewar J."/>
            <person name="Goldberg J."/>
            <person name="Griggs A."/>
            <person name="Gujja S."/>
            <person name="Hansen M."/>
            <person name="Howarth C."/>
            <person name="Imamovic A."/>
            <person name="Ireland A."/>
            <person name="Larimer J."/>
            <person name="McCowan C."/>
            <person name="Murphy C."/>
            <person name="Pearson M."/>
            <person name="Poon T.W."/>
            <person name="Priest M."/>
            <person name="Roberts A."/>
            <person name="Saif S."/>
            <person name="Shea T."/>
            <person name="Sykes S."/>
            <person name="Wortman J."/>
            <person name="Nusbaum C."/>
            <person name="Birren B."/>
        </authorList>
    </citation>
    <scope>NUCLEOTIDE SEQUENCE [LARGE SCALE GENOMIC DNA]</scope>
    <source>
        <strain evidence="7 8">P1569</strain>
    </source>
</reference>
<evidence type="ECO:0000313" key="8">
    <source>
        <dbReference type="Proteomes" id="UP000018721"/>
    </source>
</evidence>
<proteinExistence type="inferred from homology"/>
<evidence type="ECO:0000256" key="6">
    <source>
        <dbReference type="SAM" id="MobiDB-lite"/>
    </source>
</evidence>
<comment type="similarity">
    <text evidence="2 5">Belongs to the RxLR effector family.</text>
</comment>
<protein>
    <recommendedName>
        <fullName evidence="5">RxLR effector protein</fullName>
    </recommendedName>
</protein>
<sequence length="406" mass="44987">MRSSSILLAAVVILVGGCNTASVVIDSHQVTLSAAFSTDTVQSIPASQPKRNDRRSLRISTTEGKDDEGNGDMNPADEERRIADTLVKQLSKLPSFTKNTGALQKVDDALAQSQKVKNLEQNLMSKLSQNQLAQKNFGQYIDEKWTVDVLKTKLKITKDMAPTSKEYEAFTALLQTRMYVDTLMKVKNPATRTNGETMLAKINENPFAQKYFGQFMDDTLTQAALRTELGITRATSTSSKQYEALILLMQARAWNTMLSKTKGSSLKDNLLGRVEGNPIAQKFFKEFVDEKWSIPTLQSKLGITKGMAPDTTKYEALTGLVQTRMYINGVAKAKTPTMKKTTETLLTKIDENEFAQKYFGQFVDGSLTTAGLRSKLKLTSSTSKDLKESQAFILLIQARALSKTLV</sequence>
<keyword evidence="8" id="KW-1185">Reference proteome</keyword>
<comment type="function">
    <text evidence="5">Effector that suppresses plant defense responses during pathogen infection.</text>
</comment>
<comment type="domain">
    <text evidence="5">The RxLR-dEER motif acts to carry the protein into the host cell cytoplasm through binding to cell surface phosphatidylinositol-3-phosphate.</text>
</comment>
<evidence type="ECO:0000256" key="2">
    <source>
        <dbReference type="ARBA" id="ARBA00010400"/>
    </source>
</evidence>
<comment type="caution">
    <text evidence="7">The sequence shown here is derived from an EMBL/GenBank/DDBJ whole genome shotgun (WGS) entry which is preliminary data.</text>
</comment>
<dbReference type="Proteomes" id="UP000018721">
    <property type="component" value="Unassembled WGS sequence"/>
</dbReference>
<evidence type="ECO:0000256" key="5">
    <source>
        <dbReference type="RuleBase" id="RU367124"/>
    </source>
</evidence>
<evidence type="ECO:0000256" key="4">
    <source>
        <dbReference type="ARBA" id="ARBA00022729"/>
    </source>
</evidence>
<name>V9FLB3_PHYNI</name>
<gene>
    <name evidence="7" type="ORF">F443_04551</name>
</gene>